<protein>
    <recommendedName>
        <fullName evidence="2">Oxidoreductase molybdopterin-binding domain-containing protein</fullName>
    </recommendedName>
</protein>
<feature type="non-terminal residue" evidence="1">
    <location>
        <position position="1"/>
    </location>
</feature>
<reference evidence="1" key="1">
    <citation type="journal article" date="2014" name="Front. Microbiol.">
        <title>High frequency of phylogenetically diverse reductive dehalogenase-homologous genes in deep subseafloor sedimentary metagenomes.</title>
        <authorList>
            <person name="Kawai M."/>
            <person name="Futagami T."/>
            <person name="Toyoda A."/>
            <person name="Takaki Y."/>
            <person name="Nishi S."/>
            <person name="Hori S."/>
            <person name="Arai W."/>
            <person name="Tsubouchi T."/>
            <person name="Morono Y."/>
            <person name="Uchiyama I."/>
            <person name="Ito T."/>
            <person name="Fujiyama A."/>
            <person name="Inagaki F."/>
            <person name="Takami H."/>
        </authorList>
    </citation>
    <scope>NUCLEOTIDE SEQUENCE</scope>
    <source>
        <strain evidence="1">Expedition CK06-06</strain>
    </source>
</reference>
<organism evidence="1">
    <name type="scientific">marine sediment metagenome</name>
    <dbReference type="NCBI Taxonomy" id="412755"/>
    <lineage>
        <taxon>unclassified sequences</taxon>
        <taxon>metagenomes</taxon>
        <taxon>ecological metagenomes</taxon>
    </lineage>
</organism>
<evidence type="ECO:0008006" key="2">
    <source>
        <dbReference type="Google" id="ProtNLM"/>
    </source>
</evidence>
<dbReference type="AlphaFoldDB" id="X0UF43"/>
<comment type="caution">
    <text evidence="1">The sequence shown here is derived from an EMBL/GenBank/DDBJ whole genome shotgun (WGS) entry which is preliminary data.</text>
</comment>
<name>X0UF43_9ZZZZ</name>
<dbReference type="EMBL" id="BARS01015097">
    <property type="protein sequence ID" value="GAF87115.1"/>
    <property type="molecule type" value="Genomic_DNA"/>
</dbReference>
<proteinExistence type="predicted"/>
<gene>
    <name evidence="1" type="ORF">S01H1_25056</name>
</gene>
<evidence type="ECO:0000313" key="1">
    <source>
        <dbReference type="EMBL" id="GAF87115.1"/>
    </source>
</evidence>
<accession>X0UF43</accession>
<sequence>TVGYTMTEILGLSSITGEGGYKNRLDFLTGPNNYTGVAIYNQLIWVSDLPESYEISVRASDGYVRVISQSVVEGTLFGYNSTTGNSVGQINCTMILAYDIDGEDLGEDGPLRVAFLSNEYFTTSTLWIRSVVKITVTAL</sequence>